<evidence type="ECO:0000313" key="2">
    <source>
        <dbReference type="EMBL" id="TDZ98516.1"/>
    </source>
</evidence>
<proteinExistence type="predicted"/>
<dbReference type="EMBL" id="PECM01000009">
    <property type="protein sequence ID" value="TEA03046.1"/>
    <property type="molecule type" value="Genomic_DNA"/>
</dbReference>
<evidence type="ECO:0000313" key="3">
    <source>
        <dbReference type="EMBL" id="TEA03046.1"/>
    </source>
</evidence>
<dbReference type="EMBL" id="PECK01000001">
    <property type="protein sequence ID" value="TDZ98516.1"/>
    <property type="molecule type" value="Genomic_DNA"/>
</dbReference>
<evidence type="ECO:0000313" key="4">
    <source>
        <dbReference type="Proteomes" id="UP000294844"/>
    </source>
</evidence>
<sequence>MILTQQHFGRLGLSPNKPADTYYPLVDCITVAEIGCAAADHLFQKHCITTIPGQASRQQDPGMPSGRPCFAAENRDIEQPRARIRS</sequence>
<dbReference type="Proteomes" id="UP000295685">
    <property type="component" value="Unassembled WGS sequence"/>
</dbReference>
<organism evidence="2 5">
    <name type="scientific">Mycobacteroides salmoniphilum</name>
    <dbReference type="NCBI Taxonomy" id="404941"/>
    <lineage>
        <taxon>Bacteria</taxon>
        <taxon>Bacillati</taxon>
        <taxon>Actinomycetota</taxon>
        <taxon>Actinomycetes</taxon>
        <taxon>Mycobacteriales</taxon>
        <taxon>Mycobacteriaceae</taxon>
        <taxon>Mycobacteroides</taxon>
    </lineage>
</organism>
<keyword evidence="4" id="KW-1185">Reference proteome</keyword>
<gene>
    <name evidence="3" type="ORF">CCUG60883_03670</name>
    <name evidence="2" type="ORF">CCUG60885_00386</name>
</gene>
<protein>
    <submittedName>
        <fullName evidence="2">Uncharacterized protein</fullName>
    </submittedName>
</protein>
<dbReference type="AlphaFoldDB" id="A0A4R8SLE4"/>
<comment type="caution">
    <text evidence="2">The sequence shown here is derived from an EMBL/GenBank/DDBJ whole genome shotgun (WGS) entry which is preliminary data.</text>
</comment>
<feature type="region of interest" description="Disordered" evidence="1">
    <location>
        <begin position="53"/>
        <end position="86"/>
    </location>
</feature>
<name>A0A4R8SLE4_9MYCO</name>
<feature type="compositionally biased region" description="Basic and acidic residues" evidence="1">
    <location>
        <begin position="73"/>
        <end position="86"/>
    </location>
</feature>
<evidence type="ECO:0000256" key="1">
    <source>
        <dbReference type="SAM" id="MobiDB-lite"/>
    </source>
</evidence>
<accession>A0A4R8SLE4</accession>
<reference evidence="4 5" key="1">
    <citation type="journal article" date="2019" name="Sci. Rep.">
        <title>Extended insight into the Mycobacterium chelonae-abscessus complex through whole genome sequencing of Mycobacterium salmoniphilum outbreak and Mycobacterium salmoniphilum-like strains.</title>
        <authorList>
            <person name="Behra P.R.K."/>
            <person name="Das S."/>
            <person name="Pettersson B.M.F."/>
            <person name="Shirreff L."/>
            <person name="DuCote T."/>
            <person name="Jacobsson K.G."/>
            <person name="Ennis D.G."/>
            <person name="Kirsebom L.A."/>
        </authorList>
    </citation>
    <scope>NUCLEOTIDE SEQUENCE [LARGE SCALE GENOMIC DNA]</scope>
    <source>
        <strain evidence="3 4">CCUG 60883</strain>
        <strain evidence="2 5">CCUG 60885</strain>
    </source>
</reference>
<dbReference type="Proteomes" id="UP000294844">
    <property type="component" value="Unassembled WGS sequence"/>
</dbReference>
<evidence type="ECO:0000313" key="5">
    <source>
        <dbReference type="Proteomes" id="UP000295685"/>
    </source>
</evidence>